<dbReference type="EMBL" id="ACIL03000008">
    <property type="protein sequence ID" value="ESL03610.1"/>
    <property type="molecule type" value="Genomic_DNA"/>
</dbReference>
<dbReference type="InterPro" id="IPR036388">
    <property type="entry name" value="WH-like_DNA-bd_sf"/>
</dbReference>
<accession>V2Z9M2</accession>
<protein>
    <submittedName>
        <fullName evidence="2">Transcriptional regulator, PadR family</fullName>
    </submittedName>
</protein>
<name>V2Z9M2_9FIRM</name>
<reference evidence="2 3" key="1">
    <citation type="submission" date="2013-06" db="EMBL/GenBank/DDBJ databases">
        <authorList>
            <person name="Weinstock G."/>
            <person name="Sodergren E."/>
            <person name="Clifton S."/>
            <person name="Fulton L."/>
            <person name="Fulton B."/>
            <person name="Courtney L."/>
            <person name="Fronick C."/>
            <person name="Harrison M."/>
            <person name="Strong C."/>
            <person name="Farmer C."/>
            <person name="Delahaunty K."/>
            <person name="Markovic C."/>
            <person name="Hall O."/>
            <person name="Minx P."/>
            <person name="Tomlinson C."/>
            <person name="Mitreva M."/>
            <person name="Nelson J."/>
            <person name="Hou S."/>
            <person name="Wollam A."/>
            <person name="Pepin K.H."/>
            <person name="Johnson M."/>
            <person name="Bhonagiri V."/>
            <person name="Nash W.E."/>
            <person name="Warren W."/>
            <person name="Chinwalla A."/>
            <person name="Mardis E.R."/>
            <person name="Wilson R.K."/>
        </authorList>
    </citation>
    <scope>NUCLEOTIDE SEQUENCE [LARGE SCALE GENOMIC DNA]</scope>
    <source>
        <strain evidence="2 3">ATCC 51271</strain>
    </source>
</reference>
<organism evidence="2 3">
    <name type="scientific">Catonella morbi ATCC 51271</name>
    <dbReference type="NCBI Taxonomy" id="592026"/>
    <lineage>
        <taxon>Bacteria</taxon>
        <taxon>Bacillati</taxon>
        <taxon>Bacillota</taxon>
        <taxon>Clostridia</taxon>
        <taxon>Lachnospirales</taxon>
        <taxon>Lachnospiraceae</taxon>
        <taxon>Catonella</taxon>
    </lineage>
</organism>
<evidence type="ECO:0000313" key="3">
    <source>
        <dbReference type="Proteomes" id="UP000018227"/>
    </source>
</evidence>
<evidence type="ECO:0000313" key="2">
    <source>
        <dbReference type="EMBL" id="ESL03610.1"/>
    </source>
</evidence>
<dbReference type="RefSeq" id="WP_023354054.1">
    <property type="nucleotide sequence ID" value="NZ_KI535367.1"/>
</dbReference>
<dbReference type="STRING" id="592026.GCWU0000282_001173"/>
<dbReference type="Proteomes" id="UP000018227">
    <property type="component" value="Unassembled WGS sequence"/>
</dbReference>
<dbReference type="Gene3D" id="1.10.10.10">
    <property type="entry name" value="Winged helix-like DNA-binding domain superfamily/Winged helix DNA-binding domain"/>
    <property type="match status" value="1"/>
</dbReference>
<dbReference type="OrthoDB" id="9808017at2"/>
<keyword evidence="3" id="KW-1185">Reference proteome</keyword>
<dbReference type="HOGENOM" id="CLU_063440_3_0_9"/>
<feature type="domain" description="Transcription regulator PadR N-terminal" evidence="1">
    <location>
        <begin position="14"/>
        <end position="82"/>
    </location>
</feature>
<dbReference type="InterPro" id="IPR052509">
    <property type="entry name" value="Metal_resp_DNA-bind_regulator"/>
</dbReference>
<gene>
    <name evidence="2" type="ORF">GCWU0000282_001173</name>
</gene>
<proteinExistence type="predicted"/>
<dbReference type="Pfam" id="PF03551">
    <property type="entry name" value="PadR"/>
    <property type="match status" value="1"/>
</dbReference>
<sequence length="123" mass="14167">MTYQVTAPLLDACVLGILEKEDYYGYTLTQKVQEVIDISESTLYPVLRRLQKEGELATYDSPVQGRNRRYYRITPAGKEKLKFYKKEWKSYKEGIDRLLSGKLNVEFSFSVNINNGKGAKGNE</sequence>
<comment type="caution">
    <text evidence="2">The sequence shown here is derived from an EMBL/GenBank/DDBJ whole genome shotgun (WGS) entry which is preliminary data.</text>
</comment>
<evidence type="ECO:0000259" key="1">
    <source>
        <dbReference type="Pfam" id="PF03551"/>
    </source>
</evidence>
<dbReference type="InterPro" id="IPR005149">
    <property type="entry name" value="Tscrpt_reg_PadR_N"/>
</dbReference>
<dbReference type="PANTHER" id="PTHR33169">
    <property type="entry name" value="PADR-FAMILY TRANSCRIPTIONAL REGULATOR"/>
    <property type="match status" value="1"/>
</dbReference>
<dbReference type="eggNOG" id="COG1695">
    <property type="taxonomic scope" value="Bacteria"/>
</dbReference>
<dbReference type="SUPFAM" id="SSF46785">
    <property type="entry name" value="Winged helix' DNA-binding domain"/>
    <property type="match status" value="1"/>
</dbReference>
<dbReference type="PANTHER" id="PTHR33169:SF14">
    <property type="entry name" value="TRANSCRIPTIONAL REGULATOR RV3488"/>
    <property type="match status" value="1"/>
</dbReference>
<dbReference type="AlphaFoldDB" id="V2Z9M2"/>
<dbReference type="InterPro" id="IPR036390">
    <property type="entry name" value="WH_DNA-bd_sf"/>
</dbReference>